<dbReference type="Proteomes" id="UP000008143">
    <property type="component" value="Chromosome 2"/>
</dbReference>
<keyword evidence="2" id="KW-1185">Reference proteome</keyword>
<protein>
    <submittedName>
        <fullName evidence="3">Uncharacterized protein LOC116408735</fullName>
    </submittedName>
</protein>
<evidence type="ECO:0000313" key="4">
    <source>
        <dbReference type="Xenbase" id="XB-GENE-29094611"/>
    </source>
</evidence>
<reference evidence="3" key="1">
    <citation type="submission" date="2025-08" db="UniProtKB">
        <authorList>
            <consortium name="RefSeq"/>
        </authorList>
    </citation>
    <scope>IDENTIFICATION</scope>
    <source>
        <strain evidence="3">Nigerian</strain>
        <tissue evidence="3">Liver and blood</tissue>
    </source>
</reference>
<dbReference type="Xenbase" id="XB-GENE-29094611">
    <property type="gene designation" value="LOC116408735"/>
</dbReference>
<dbReference type="RefSeq" id="XP_031752281.1">
    <property type="nucleotide sequence ID" value="XM_031896421.1"/>
</dbReference>
<dbReference type="GeneID" id="116408735"/>
<evidence type="ECO:0000256" key="1">
    <source>
        <dbReference type="SAM" id="MobiDB-lite"/>
    </source>
</evidence>
<organism evidence="2 3">
    <name type="scientific">Xenopus tropicalis</name>
    <name type="common">Western clawed frog</name>
    <name type="synonym">Silurana tropicalis</name>
    <dbReference type="NCBI Taxonomy" id="8364"/>
    <lineage>
        <taxon>Eukaryota</taxon>
        <taxon>Metazoa</taxon>
        <taxon>Chordata</taxon>
        <taxon>Craniata</taxon>
        <taxon>Vertebrata</taxon>
        <taxon>Euteleostomi</taxon>
        <taxon>Amphibia</taxon>
        <taxon>Batrachia</taxon>
        <taxon>Anura</taxon>
        <taxon>Pipoidea</taxon>
        <taxon>Pipidae</taxon>
        <taxon>Xenopodinae</taxon>
        <taxon>Xenopus</taxon>
        <taxon>Silurana</taxon>
    </lineage>
</organism>
<gene>
    <name evidence="3 4" type="primary">LOC116408735</name>
</gene>
<feature type="region of interest" description="Disordered" evidence="1">
    <location>
        <begin position="1"/>
        <end position="96"/>
    </location>
</feature>
<evidence type="ECO:0000313" key="2">
    <source>
        <dbReference type="Proteomes" id="UP000008143"/>
    </source>
</evidence>
<evidence type="ECO:0000313" key="3">
    <source>
        <dbReference type="RefSeq" id="XP_031752281.1"/>
    </source>
</evidence>
<sequence length="114" mass="12153">MSMDLGKGDTKMPITERSPPAAPEAPEETPHGAGAGSRSNPNVQDTEDGASLHYATIVPKAANAGKSHQPRRTEEIEYAPLKGARSPLPRSATARTEEPELFYASLRLSPSQCN</sequence>
<dbReference type="KEGG" id="xtr:116408735"/>
<name>A0A8J1J6J7_XENTR</name>
<feature type="compositionally biased region" description="Basic and acidic residues" evidence="1">
    <location>
        <begin position="1"/>
        <end position="10"/>
    </location>
</feature>
<dbReference type="AGR" id="Xenbase:XB-GENE-29094611"/>
<proteinExistence type="predicted"/>
<dbReference type="AlphaFoldDB" id="A0A8J1J6J7"/>
<accession>A0A8J1J6J7</accession>